<gene>
    <name evidence="1" type="ORF">METZ01_LOCUS356533</name>
</gene>
<accession>A0A382S167</accession>
<reference evidence="1" key="1">
    <citation type="submission" date="2018-05" db="EMBL/GenBank/DDBJ databases">
        <authorList>
            <person name="Lanie J.A."/>
            <person name="Ng W.-L."/>
            <person name="Kazmierczak K.M."/>
            <person name="Andrzejewski T.M."/>
            <person name="Davidsen T.M."/>
            <person name="Wayne K.J."/>
            <person name="Tettelin H."/>
            <person name="Glass J.I."/>
            <person name="Rusch D."/>
            <person name="Podicherti R."/>
            <person name="Tsui H.-C.T."/>
            <person name="Winkler M.E."/>
        </authorList>
    </citation>
    <scope>NUCLEOTIDE SEQUENCE</scope>
</reference>
<name>A0A382S167_9ZZZZ</name>
<proteinExistence type="predicted"/>
<protein>
    <submittedName>
        <fullName evidence="1">Uncharacterized protein</fullName>
    </submittedName>
</protein>
<dbReference type="AlphaFoldDB" id="A0A382S167"/>
<dbReference type="EMBL" id="UINC01125686">
    <property type="protein sequence ID" value="SVD03679.1"/>
    <property type="molecule type" value="Genomic_DNA"/>
</dbReference>
<organism evidence="1">
    <name type="scientific">marine metagenome</name>
    <dbReference type="NCBI Taxonomy" id="408172"/>
    <lineage>
        <taxon>unclassified sequences</taxon>
        <taxon>metagenomes</taxon>
        <taxon>ecological metagenomes</taxon>
    </lineage>
</organism>
<sequence length="106" mass="12299">MESIFFEFSFLNLKNNPSVKGKRLKTMMRSYLKAYPSALNANKNSEYEMLIMLERLLSPPLEKLGNCEIKCMLSPNEKTNNIIISDAAYDTRVKSFFRVLMVARHI</sequence>
<evidence type="ECO:0000313" key="1">
    <source>
        <dbReference type="EMBL" id="SVD03679.1"/>
    </source>
</evidence>